<name>A0A8T5GDM4_9ARCH</name>
<feature type="transmembrane region" description="Helical" evidence="1">
    <location>
        <begin position="135"/>
        <end position="164"/>
    </location>
</feature>
<dbReference type="AlphaFoldDB" id="A0A8T5GDM4"/>
<reference evidence="2" key="1">
    <citation type="journal article" date="2021" name="ISME J.">
        <title>Mercury methylation by metabolically versatile and cosmopolitan marine bacteria.</title>
        <authorList>
            <person name="Lin H."/>
            <person name="Ascher D.B."/>
            <person name="Myung Y."/>
            <person name="Lamborg C.H."/>
            <person name="Hallam S.J."/>
            <person name="Gionfriddo C.M."/>
            <person name="Holt K.E."/>
            <person name="Moreau J.W."/>
        </authorList>
    </citation>
    <scope>NUCLEOTIDE SEQUENCE</scope>
    <source>
        <strain evidence="2">SI075_bin30</strain>
    </source>
</reference>
<protein>
    <submittedName>
        <fullName evidence="2">Uncharacterized protein</fullName>
    </submittedName>
</protein>
<gene>
    <name evidence="2" type="ORF">HON47_00610</name>
</gene>
<feature type="transmembrane region" description="Helical" evidence="1">
    <location>
        <begin position="20"/>
        <end position="41"/>
    </location>
</feature>
<comment type="caution">
    <text evidence="2">The sequence shown here is derived from an EMBL/GenBank/DDBJ whole genome shotgun (WGS) entry which is preliminary data.</text>
</comment>
<keyword evidence="1" id="KW-0472">Membrane</keyword>
<evidence type="ECO:0000313" key="2">
    <source>
        <dbReference type="EMBL" id="MBT4870061.1"/>
    </source>
</evidence>
<sequence length="277" mass="30244">MSKTKSKNWLDNKVFAQLGAMFFITQTLGLYVATVLLIAGIEAKAFTDDINDPINAFFLIIEILIFTGILLLVLKYKKRGNFLWVIEGFAVFLTSFIVFSVLFWNDYLGLAAAVLILYYRYTHKKSVWFRNFVSIITIAGAGGLIGLALGIVPVLLFIILLSIYDLIAVFGTKHMVTIGKAVTKKNLAFTVSLPSKKHTFELGNGDLIIPLITAVSVYANGMFINNGLVAALVLGASFIGLVISIYLVGVKKFAMPALPPQTVLMLITIGLAILLGL</sequence>
<keyword evidence="1" id="KW-0812">Transmembrane</keyword>
<evidence type="ECO:0000256" key="1">
    <source>
        <dbReference type="SAM" id="Phobius"/>
    </source>
</evidence>
<keyword evidence="1" id="KW-1133">Transmembrane helix</keyword>
<evidence type="ECO:0000313" key="3">
    <source>
        <dbReference type="Proteomes" id="UP000722459"/>
    </source>
</evidence>
<dbReference type="EMBL" id="JABJNZ010000012">
    <property type="protein sequence ID" value="MBT4870061.1"/>
    <property type="molecule type" value="Genomic_DNA"/>
</dbReference>
<proteinExistence type="predicted"/>
<accession>A0A8T5GDM4</accession>
<organism evidence="2 3">
    <name type="scientific">Candidatus Iainarchaeum sp</name>
    <dbReference type="NCBI Taxonomy" id="3101447"/>
    <lineage>
        <taxon>Archaea</taxon>
        <taxon>Candidatus Iainarchaeota</taxon>
        <taxon>Candidatus Iainarchaeia</taxon>
        <taxon>Candidatus Iainarchaeales</taxon>
        <taxon>Candidatus Iainarchaeaceae</taxon>
        <taxon>Candidatus Iainarchaeum</taxon>
    </lineage>
</organism>
<feature type="transmembrane region" description="Helical" evidence="1">
    <location>
        <begin position="53"/>
        <end position="74"/>
    </location>
</feature>
<feature type="transmembrane region" description="Helical" evidence="1">
    <location>
        <begin position="228"/>
        <end position="250"/>
    </location>
</feature>
<dbReference type="Proteomes" id="UP000722459">
    <property type="component" value="Unassembled WGS sequence"/>
</dbReference>
<feature type="transmembrane region" description="Helical" evidence="1">
    <location>
        <begin position="257"/>
        <end position="276"/>
    </location>
</feature>
<feature type="transmembrane region" description="Helical" evidence="1">
    <location>
        <begin position="81"/>
        <end position="101"/>
    </location>
</feature>
<dbReference type="InterPro" id="IPR010545">
    <property type="entry name" value="SPP"/>
</dbReference>
<dbReference type="Pfam" id="PF06550">
    <property type="entry name" value="SPP"/>
    <property type="match status" value="1"/>
</dbReference>
<feature type="transmembrane region" description="Helical" evidence="1">
    <location>
        <begin position="107"/>
        <end position="123"/>
    </location>
</feature>